<dbReference type="GO" id="GO:0061809">
    <property type="term" value="F:NAD+ nucleosidase activity, cyclic ADP-ribose generating"/>
    <property type="evidence" value="ECO:0007669"/>
    <property type="project" value="InterPro"/>
</dbReference>
<keyword evidence="4" id="KW-0520">NAD</keyword>
<evidence type="ECO:0000313" key="8">
    <source>
        <dbReference type="EnsemblMetazoa" id="CLYHEMP010605.5"/>
    </source>
</evidence>
<keyword evidence="6" id="KW-1133">Transmembrane helix</keyword>
<dbReference type="InterPro" id="IPR003193">
    <property type="entry name" value="ADP-ribosyl_cyclase"/>
</dbReference>
<evidence type="ECO:0008006" key="10">
    <source>
        <dbReference type="Google" id="ProtNLM"/>
    </source>
</evidence>
<evidence type="ECO:0000256" key="3">
    <source>
        <dbReference type="ARBA" id="ARBA00022801"/>
    </source>
</evidence>
<dbReference type="GO" id="GO:0016740">
    <property type="term" value="F:transferase activity"/>
    <property type="evidence" value="ECO:0007669"/>
    <property type="project" value="UniProtKB-KW"/>
</dbReference>
<keyword evidence="7" id="KW-0732">Signal</keyword>
<sequence>MCRHLVVYILLVLASLYRSTHSAGTTPGIKEVFIGRCWQYQSISEHNKLPELKVNINCTKLWLAFYDSFAFKDPCTVGVDDYKTFFDMLHTSRKIKNALFWSGLHDLVTDFTFINDDYIVLEDTLTGYLLNNLNWCGGTDADGLNSTSCSKTCNVMTPAWTLASSEFAKRSTETAKVLLNATRANNKDAYADGSFFRTVEMPELQVDKLVVYLASSIGKEVRERCADSISMENIRADAEAKNIQVECIDQPSLVLNVYCLKYPKAKECVNKDNFRSDSNADKEEARKWMIVGIVFCTLFVVFSLTALIAWILKHKQSKHRTAVQMTKSGEVIANPQTINNNV</sequence>
<accession>A0A7M5VFJ3</accession>
<dbReference type="Gene3D" id="1.20.82.10">
    <property type="entry name" value="ADP Ribosyl Cyclase, Chain A, domain 1"/>
    <property type="match status" value="1"/>
</dbReference>
<feature type="chain" id="PRO_5029657139" description="ADP-ribosyl cyclase/cyclic ADP-ribose hydrolase" evidence="7">
    <location>
        <begin position="23"/>
        <end position="342"/>
    </location>
</feature>
<dbReference type="Pfam" id="PF02267">
    <property type="entry name" value="Rib_hydrolayse"/>
    <property type="match status" value="1"/>
</dbReference>
<dbReference type="GO" id="GO:0005886">
    <property type="term" value="C:plasma membrane"/>
    <property type="evidence" value="ECO:0007669"/>
    <property type="project" value="TreeGrafter"/>
</dbReference>
<dbReference type="GO" id="GO:0016849">
    <property type="term" value="F:phosphorus-oxygen lyase activity"/>
    <property type="evidence" value="ECO:0007669"/>
    <property type="project" value="TreeGrafter"/>
</dbReference>
<feature type="transmembrane region" description="Helical" evidence="6">
    <location>
        <begin position="288"/>
        <end position="312"/>
    </location>
</feature>
<evidence type="ECO:0000256" key="5">
    <source>
        <dbReference type="ARBA" id="ARBA00023157"/>
    </source>
</evidence>
<evidence type="ECO:0000256" key="6">
    <source>
        <dbReference type="SAM" id="Phobius"/>
    </source>
</evidence>
<dbReference type="AlphaFoldDB" id="A0A7M5VFJ3"/>
<name>A0A7M5VFJ3_9CNID</name>
<keyword evidence="2" id="KW-0808">Transferase</keyword>
<keyword evidence="3" id="KW-0378">Hydrolase</keyword>
<dbReference type="Gene3D" id="3.40.50.720">
    <property type="entry name" value="NAD(P)-binding Rossmann-like Domain"/>
    <property type="match status" value="1"/>
</dbReference>
<dbReference type="EnsemblMetazoa" id="CLYHEMT010605.5">
    <property type="protein sequence ID" value="CLYHEMP010605.5"/>
    <property type="gene ID" value="CLYHEMG010605"/>
</dbReference>
<comment type="similarity">
    <text evidence="1">Belongs to the ADP-ribosyl cyclase family.</text>
</comment>
<dbReference type="SUPFAM" id="SSF52309">
    <property type="entry name" value="N-(deoxy)ribosyltransferase-like"/>
    <property type="match status" value="1"/>
</dbReference>
<dbReference type="PANTHER" id="PTHR10912:SF7">
    <property type="entry name" value="ADP-RIBOSYL CYCLASE_CYCLIC ADP-RIBOSE HYDROLASE"/>
    <property type="match status" value="1"/>
</dbReference>
<reference evidence="8" key="1">
    <citation type="submission" date="2021-01" db="UniProtKB">
        <authorList>
            <consortium name="EnsemblMetazoa"/>
        </authorList>
    </citation>
    <scope>IDENTIFICATION</scope>
</reference>
<evidence type="ECO:0000313" key="9">
    <source>
        <dbReference type="Proteomes" id="UP000594262"/>
    </source>
</evidence>
<evidence type="ECO:0000256" key="1">
    <source>
        <dbReference type="ARBA" id="ARBA00005406"/>
    </source>
</evidence>
<keyword evidence="5" id="KW-1015">Disulfide bond</keyword>
<keyword evidence="6" id="KW-0472">Membrane</keyword>
<keyword evidence="6" id="KW-0812">Transmembrane</keyword>
<dbReference type="Proteomes" id="UP000594262">
    <property type="component" value="Unplaced"/>
</dbReference>
<evidence type="ECO:0000256" key="4">
    <source>
        <dbReference type="ARBA" id="ARBA00023027"/>
    </source>
</evidence>
<dbReference type="OrthoDB" id="10028716at2759"/>
<evidence type="ECO:0000256" key="2">
    <source>
        <dbReference type="ARBA" id="ARBA00022679"/>
    </source>
</evidence>
<dbReference type="PANTHER" id="PTHR10912">
    <property type="entry name" value="ADP-RIBOSYL CYCLASE"/>
    <property type="match status" value="1"/>
</dbReference>
<keyword evidence="9" id="KW-1185">Reference proteome</keyword>
<proteinExistence type="inferred from homology"/>
<evidence type="ECO:0000256" key="7">
    <source>
        <dbReference type="SAM" id="SignalP"/>
    </source>
</evidence>
<feature type="signal peptide" evidence="7">
    <location>
        <begin position="1"/>
        <end position="22"/>
    </location>
</feature>
<protein>
    <recommendedName>
        <fullName evidence="10">ADP-ribosyl cyclase/cyclic ADP-ribose hydrolase</fullName>
    </recommendedName>
</protein>
<organism evidence="8 9">
    <name type="scientific">Clytia hemisphaerica</name>
    <dbReference type="NCBI Taxonomy" id="252671"/>
    <lineage>
        <taxon>Eukaryota</taxon>
        <taxon>Metazoa</taxon>
        <taxon>Cnidaria</taxon>
        <taxon>Hydrozoa</taxon>
        <taxon>Hydroidolina</taxon>
        <taxon>Leptothecata</taxon>
        <taxon>Obeliida</taxon>
        <taxon>Clytiidae</taxon>
        <taxon>Clytia</taxon>
    </lineage>
</organism>